<dbReference type="InterPro" id="IPR036388">
    <property type="entry name" value="WH-like_DNA-bd_sf"/>
</dbReference>
<gene>
    <name evidence="5" type="ORF">HF685_13550</name>
</gene>
<evidence type="ECO:0000313" key="6">
    <source>
        <dbReference type="Proteomes" id="UP000501600"/>
    </source>
</evidence>
<organism evidence="5 6">
    <name type="scientific">Parasphingorhabdus halotolerans</name>
    <dbReference type="NCBI Taxonomy" id="2725558"/>
    <lineage>
        <taxon>Bacteria</taxon>
        <taxon>Pseudomonadati</taxon>
        <taxon>Pseudomonadota</taxon>
        <taxon>Alphaproteobacteria</taxon>
        <taxon>Sphingomonadales</taxon>
        <taxon>Sphingomonadaceae</taxon>
        <taxon>Parasphingorhabdus</taxon>
    </lineage>
</organism>
<keyword evidence="3" id="KW-0804">Transcription</keyword>
<protein>
    <submittedName>
        <fullName evidence="5">FadR family transcriptional regulator</fullName>
    </submittedName>
</protein>
<dbReference type="GO" id="GO:0003677">
    <property type="term" value="F:DNA binding"/>
    <property type="evidence" value="ECO:0007669"/>
    <property type="project" value="UniProtKB-KW"/>
</dbReference>
<dbReference type="Pfam" id="PF07729">
    <property type="entry name" value="FCD"/>
    <property type="match status" value="1"/>
</dbReference>
<dbReference type="InterPro" id="IPR036390">
    <property type="entry name" value="WH_DNA-bd_sf"/>
</dbReference>
<dbReference type="Proteomes" id="UP000501600">
    <property type="component" value="Chromosome"/>
</dbReference>
<evidence type="ECO:0000256" key="2">
    <source>
        <dbReference type="ARBA" id="ARBA00023125"/>
    </source>
</evidence>
<dbReference type="PANTHER" id="PTHR43537">
    <property type="entry name" value="TRANSCRIPTIONAL REGULATOR, GNTR FAMILY"/>
    <property type="match status" value="1"/>
</dbReference>
<dbReference type="Gene3D" id="1.10.10.10">
    <property type="entry name" value="Winged helix-like DNA-binding domain superfamily/Winged helix DNA-binding domain"/>
    <property type="match status" value="1"/>
</dbReference>
<dbReference type="KEGG" id="phao:HF685_13550"/>
<accession>A0A6H2DR88</accession>
<dbReference type="GO" id="GO:0003700">
    <property type="term" value="F:DNA-binding transcription factor activity"/>
    <property type="evidence" value="ECO:0007669"/>
    <property type="project" value="InterPro"/>
</dbReference>
<keyword evidence="6" id="KW-1185">Reference proteome</keyword>
<evidence type="ECO:0000256" key="1">
    <source>
        <dbReference type="ARBA" id="ARBA00023015"/>
    </source>
</evidence>
<dbReference type="PROSITE" id="PS50949">
    <property type="entry name" value="HTH_GNTR"/>
    <property type="match status" value="1"/>
</dbReference>
<proteinExistence type="predicted"/>
<keyword evidence="2" id="KW-0238">DNA-binding</keyword>
<dbReference type="AlphaFoldDB" id="A0A6H2DR88"/>
<dbReference type="Pfam" id="PF00392">
    <property type="entry name" value="GntR"/>
    <property type="match status" value="1"/>
</dbReference>
<sequence>MSEKRLFHSVAEQITDLIREGVFPAGARLPGERELAERFGVSRVTIREAEIALQAIGRIEIKTGSGVYVCESQPEDESQLPDVSAFELTEARSLFEAEAAALAAQNISDEGIAKLGKFIKAMGSSDEDVSTEADQQFHITIAEASGNAAIVHTIKTLWRMREELPDVKAAYESICELDTSTRTNEHQEIYNALAARNPLAARQAMHSHFRRLIEAMLDATEKRAMEEVQQRANESRERFLTSAKIG</sequence>
<dbReference type="PANTHER" id="PTHR43537:SF5">
    <property type="entry name" value="UXU OPERON TRANSCRIPTIONAL REGULATOR"/>
    <property type="match status" value="1"/>
</dbReference>
<dbReference type="SUPFAM" id="SSF48008">
    <property type="entry name" value="GntR ligand-binding domain-like"/>
    <property type="match status" value="1"/>
</dbReference>
<evidence type="ECO:0000256" key="3">
    <source>
        <dbReference type="ARBA" id="ARBA00023163"/>
    </source>
</evidence>
<keyword evidence="1" id="KW-0805">Transcription regulation</keyword>
<evidence type="ECO:0000259" key="4">
    <source>
        <dbReference type="PROSITE" id="PS50949"/>
    </source>
</evidence>
<dbReference type="RefSeq" id="WP_168820452.1">
    <property type="nucleotide sequence ID" value="NZ_CP051217.1"/>
</dbReference>
<dbReference type="Gene3D" id="1.20.120.530">
    <property type="entry name" value="GntR ligand-binding domain-like"/>
    <property type="match status" value="1"/>
</dbReference>
<dbReference type="PRINTS" id="PR00035">
    <property type="entry name" value="HTHGNTR"/>
</dbReference>
<dbReference type="SUPFAM" id="SSF46785">
    <property type="entry name" value="Winged helix' DNA-binding domain"/>
    <property type="match status" value="1"/>
</dbReference>
<dbReference type="SMART" id="SM00345">
    <property type="entry name" value="HTH_GNTR"/>
    <property type="match status" value="1"/>
</dbReference>
<dbReference type="SMART" id="SM00895">
    <property type="entry name" value="FCD"/>
    <property type="match status" value="1"/>
</dbReference>
<name>A0A6H2DR88_9SPHN</name>
<dbReference type="InterPro" id="IPR000524">
    <property type="entry name" value="Tscrpt_reg_HTH_GntR"/>
</dbReference>
<reference evidence="5 6" key="1">
    <citation type="submission" date="2020-04" db="EMBL/GenBank/DDBJ databases">
        <title>Genome sequence for Sphingorhabdus sp. strain M1.</title>
        <authorList>
            <person name="Park S.-J."/>
        </authorList>
    </citation>
    <scope>NUCLEOTIDE SEQUENCE [LARGE SCALE GENOMIC DNA]</scope>
    <source>
        <strain evidence="5 6">JK6</strain>
    </source>
</reference>
<evidence type="ECO:0000313" key="5">
    <source>
        <dbReference type="EMBL" id="QJB70186.1"/>
    </source>
</evidence>
<dbReference type="InterPro" id="IPR011711">
    <property type="entry name" value="GntR_C"/>
</dbReference>
<dbReference type="EMBL" id="CP051217">
    <property type="protein sequence ID" value="QJB70186.1"/>
    <property type="molecule type" value="Genomic_DNA"/>
</dbReference>
<feature type="domain" description="HTH gntR-type" evidence="4">
    <location>
        <begin position="4"/>
        <end position="72"/>
    </location>
</feature>
<dbReference type="CDD" id="cd07377">
    <property type="entry name" value="WHTH_GntR"/>
    <property type="match status" value="1"/>
</dbReference>
<dbReference type="InterPro" id="IPR008920">
    <property type="entry name" value="TF_FadR/GntR_C"/>
</dbReference>